<evidence type="ECO:0000313" key="4">
    <source>
        <dbReference type="Proteomes" id="UP000326949"/>
    </source>
</evidence>
<dbReference type="GeneID" id="63926061"/>
<dbReference type="KEGG" id="vg:63926061"/>
<accession>A0A5J6TH38</accession>
<dbReference type="Proteomes" id="UP000326949">
    <property type="component" value="Segment"/>
</dbReference>
<dbReference type="RefSeq" id="YP_010051571.1">
    <property type="nucleotide sequence ID" value="NC_054444.1"/>
</dbReference>
<evidence type="ECO:0000313" key="3">
    <source>
        <dbReference type="EMBL" id="QFG09985.1"/>
    </source>
</evidence>
<sequence>MSSAFTNLFSWSLVVGIVIGFALSRLWCFAKTCWLNRHRPLPDGRKRSPIHAALAIDRRWIIGTIAVAFLSWSVYTTSDNAADNQRNAEQAAAFAERVQDCQAELIQAIVASRRVTAENEKISADNDRLSREERALLADGQRYLVEWIGDLIQPRDQAVRNLDVNDPVRQRYGLDVSRVFFERAGKLNERIEAIHAEQDANDAARPKDRPALPDPDCGK</sequence>
<feature type="region of interest" description="Disordered" evidence="1">
    <location>
        <begin position="196"/>
        <end position="219"/>
    </location>
</feature>
<keyword evidence="2" id="KW-0472">Membrane</keyword>
<keyword evidence="2" id="KW-1133">Transmembrane helix</keyword>
<reference evidence="3 4" key="1">
    <citation type="submission" date="2019-07" db="EMBL/GenBank/DDBJ databases">
        <authorList>
            <person name="Divens A.M."/>
            <person name="Garlena R.A."/>
            <person name="Russell D.A."/>
            <person name="Pope W.H."/>
            <person name="Jacobs-Sera D."/>
            <person name="Hatfull G.F."/>
        </authorList>
    </citation>
    <scope>NUCLEOTIDE SEQUENCE [LARGE SCALE GENOMIC DNA]</scope>
</reference>
<gene>
    <name evidence="3" type="primary">31</name>
    <name evidence="3" type="ORF">PBI_ANTSIRABE_31</name>
</gene>
<name>A0A5J6TH38_9CAUD</name>
<protein>
    <submittedName>
        <fullName evidence="3">Uncharacterized protein</fullName>
    </submittedName>
</protein>
<feature type="transmembrane region" description="Helical" evidence="2">
    <location>
        <begin position="12"/>
        <end position="35"/>
    </location>
</feature>
<dbReference type="EMBL" id="MN234183">
    <property type="protein sequence ID" value="QFG09985.1"/>
    <property type="molecule type" value="Genomic_DNA"/>
</dbReference>
<evidence type="ECO:0000256" key="1">
    <source>
        <dbReference type="SAM" id="MobiDB-lite"/>
    </source>
</evidence>
<evidence type="ECO:0000256" key="2">
    <source>
        <dbReference type="SAM" id="Phobius"/>
    </source>
</evidence>
<organism evidence="3 4">
    <name type="scientific">Mycobacterium phage Antsirabe</name>
    <dbReference type="NCBI Taxonomy" id="2575610"/>
    <lineage>
        <taxon>Viruses</taxon>
        <taxon>Duplodnaviria</taxon>
        <taxon>Heunggongvirae</taxon>
        <taxon>Uroviricota</taxon>
        <taxon>Caudoviricetes</taxon>
        <taxon>Gclasvirinae</taxon>
        <taxon>Antsirabevirus</taxon>
        <taxon>Antsirabevirus antsirabe</taxon>
    </lineage>
</organism>
<keyword evidence="4" id="KW-1185">Reference proteome</keyword>
<proteinExistence type="predicted"/>
<keyword evidence="2" id="KW-0812">Transmembrane</keyword>